<dbReference type="PATRIC" id="fig|1423778.4.peg.567"/>
<dbReference type="CDD" id="cd02440">
    <property type="entry name" value="AdoMet_MTases"/>
    <property type="match status" value="1"/>
</dbReference>
<dbReference type="SUPFAM" id="SSF53335">
    <property type="entry name" value="S-adenosyl-L-methionine-dependent methyltransferases"/>
    <property type="match status" value="1"/>
</dbReference>
<evidence type="ECO:0000313" key="3">
    <source>
        <dbReference type="EMBL" id="KRL55955.1"/>
    </source>
</evidence>
<dbReference type="EMBL" id="AZFE01000030">
    <property type="protein sequence ID" value="KRL55955.1"/>
    <property type="molecule type" value="Genomic_DNA"/>
</dbReference>
<accession>A0A0R1RRK4</accession>
<sequence>MVRGLIVIYSTFAKYYDELFDEQMYVDWAKFVKKNVNQDAKILDLAGGAGRLAVLLAKDKYDVTVADLSEEMLSLADQHINDEQVEVPLIQANMLEMDGFDNYDVITCFADSLCYLSDIKQVEQVFTQASNHLNDGGKFIFDVISPYQTDEVYPGYMYNFENENSSRFFMWASFEDEDKPHAVIHDLSFFNEKDDGTYERVSEMHHERTYEMDQYLDALGQAGFKNISVSAEFGKQEISDTTTRWFFICEK</sequence>
<dbReference type="InterPro" id="IPR041698">
    <property type="entry name" value="Methyltransf_25"/>
</dbReference>
<dbReference type="Gene3D" id="2.20.25.110">
    <property type="entry name" value="S-adenosyl-L-methionine-dependent methyltransferases"/>
    <property type="match status" value="1"/>
</dbReference>
<name>A0A0R1RRK4_9LACO</name>
<dbReference type="Proteomes" id="UP000051697">
    <property type="component" value="Unassembled WGS sequence"/>
</dbReference>
<keyword evidence="1" id="KW-0808">Transferase</keyword>
<organism evidence="3 4">
    <name type="scientific">Paucilactobacillus oligofermentans DSM 15707 = LMG 22743</name>
    <dbReference type="NCBI Taxonomy" id="1423778"/>
    <lineage>
        <taxon>Bacteria</taxon>
        <taxon>Bacillati</taxon>
        <taxon>Bacillota</taxon>
        <taxon>Bacilli</taxon>
        <taxon>Lactobacillales</taxon>
        <taxon>Lactobacillaceae</taxon>
        <taxon>Paucilactobacillus</taxon>
    </lineage>
</organism>
<dbReference type="Gene3D" id="3.40.50.150">
    <property type="entry name" value="Vaccinia Virus protein VP39"/>
    <property type="match status" value="1"/>
</dbReference>
<reference evidence="3 4" key="1">
    <citation type="journal article" date="2015" name="Genome Announc.">
        <title>Expanding the biotechnology potential of lactobacilli through comparative genomics of 213 strains and associated genera.</title>
        <authorList>
            <person name="Sun Z."/>
            <person name="Harris H.M."/>
            <person name="McCann A."/>
            <person name="Guo C."/>
            <person name="Argimon S."/>
            <person name="Zhang W."/>
            <person name="Yang X."/>
            <person name="Jeffery I.B."/>
            <person name="Cooney J.C."/>
            <person name="Kagawa T.F."/>
            <person name="Liu W."/>
            <person name="Song Y."/>
            <person name="Salvetti E."/>
            <person name="Wrobel A."/>
            <person name="Rasinkangas P."/>
            <person name="Parkhill J."/>
            <person name="Rea M.C."/>
            <person name="O'Sullivan O."/>
            <person name="Ritari J."/>
            <person name="Douillard F.P."/>
            <person name="Paul Ross R."/>
            <person name="Yang R."/>
            <person name="Briner A.E."/>
            <person name="Felis G.E."/>
            <person name="de Vos W.M."/>
            <person name="Barrangou R."/>
            <person name="Klaenhammer T.R."/>
            <person name="Caufield P.W."/>
            <person name="Cui Y."/>
            <person name="Zhang H."/>
            <person name="O'Toole P.W."/>
        </authorList>
    </citation>
    <scope>NUCLEOTIDE SEQUENCE [LARGE SCALE GENOMIC DNA]</scope>
    <source>
        <strain evidence="3 4">DSM 15707</strain>
    </source>
</reference>
<dbReference type="PANTHER" id="PTHR43861">
    <property type="entry name" value="TRANS-ACONITATE 2-METHYLTRANSFERASE-RELATED"/>
    <property type="match status" value="1"/>
</dbReference>
<gene>
    <name evidence="3" type="ORF">FC70_GL000540</name>
</gene>
<evidence type="ECO:0000313" key="4">
    <source>
        <dbReference type="Proteomes" id="UP000051697"/>
    </source>
</evidence>
<protein>
    <recommendedName>
        <fullName evidence="2">Methyltransferase domain-containing protein</fullName>
    </recommendedName>
</protein>
<comment type="caution">
    <text evidence="3">The sequence shown here is derived from an EMBL/GenBank/DDBJ whole genome shotgun (WGS) entry which is preliminary data.</text>
</comment>
<dbReference type="InterPro" id="IPR029063">
    <property type="entry name" value="SAM-dependent_MTases_sf"/>
</dbReference>
<dbReference type="STRING" id="1423778.FC70_GL000540"/>
<evidence type="ECO:0000256" key="1">
    <source>
        <dbReference type="ARBA" id="ARBA00022679"/>
    </source>
</evidence>
<dbReference type="GO" id="GO:0016740">
    <property type="term" value="F:transferase activity"/>
    <property type="evidence" value="ECO:0007669"/>
    <property type="project" value="UniProtKB-KW"/>
</dbReference>
<proteinExistence type="predicted"/>
<feature type="domain" description="Methyltransferase" evidence="2">
    <location>
        <begin position="42"/>
        <end position="137"/>
    </location>
</feature>
<evidence type="ECO:0000259" key="2">
    <source>
        <dbReference type="Pfam" id="PF13649"/>
    </source>
</evidence>
<dbReference type="Pfam" id="PF13649">
    <property type="entry name" value="Methyltransf_25"/>
    <property type="match status" value="1"/>
</dbReference>
<dbReference type="AlphaFoldDB" id="A0A0R1RRK4"/>
<keyword evidence="4" id="KW-1185">Reference proteome</keyword>